<gene>
    <name evidence="1" type="ORF">LR394_08210</name>
</gene>
<sequence>MSIEIPDAAVEAAKQASWGHSRATYQEILEAALPHLRAAILEDLRERCEQADRELKQMAVERKEHGIDREAARIHGKAEGVRLALSYIGDAERTGQ</sequence>
<reference evidence="1" key="1">
    <citation type="submission" date="2021-11" db="EMBL/GenBank/DDBJ databases">
        <title>Streptomyces corallinus and Kineosporia corallina sp. nov., two new coral-derived marine actinobacteria.</title>
        <authorList>
            <person name="Buangrab K."/>
            <person name="Sutthacheep M."/>
            <person name="Yeemin T."/>
            <person name="Harunari E."/>
            <person name="Igarashi Y."/>
            <person name="Sripreechasak P."/>
            <person name="Kanchanasin P."/>
            <person name="Tanasupawat S."/>
            <person name="Phongsopitanun W."/>
        </authorList>
    </citation>
    <scope>NUCLEOTIDE SEQUENCE</scope>
    <source>
        <strain evidence="1">JCM 31032</strain>
    </source>
</reference>
<keyword evidence="2" id="KW-1185">Reference proteome</keyword>
<dbReference type="EMBL" id="JAJOMB010000003">
    <property type="protein sequence ID" value="MCD5310875.1"/>
    <property type="molecule type" value="Genomic_DNA"/>
</dbReference>
<dbReference type="Proteomes" id="UP001138997">
    <property type="component" value="Unassembled WGS sequence"/>
</dbReference>
<accession>A0A9X1NBY7</accession>
<proteinExistence type="predicted"/>
<dbReference type="AlphaFoldDB" id="A0A9X1NBY7"/>
<protein>
    <submittedName>
        <fullName evidence="1">Uncharacterized protein</fullName>
    </submittedName>
</protein>
<dbReference type="RefSeq" id="WP_231440051.1">
    <property type="nucleotide sequence ID" value="NZ_JAJOMB010000003.1"/>
</dbReference>
<evidence type="ECO:0000313" key="1">
    <source>
        <dbReference type="EMBL" id="MCD5310875.1"/>
    </source>
</evidence>
<organism evidence="1 2">
    <name type="scientific">Kineosporia babensis</name>
    <dbReference type="NCBI Taxonomy" id="499548"/>
    <lineage>
        <taxon>Bacteria</taxon>
        <taxon>Bacillati</taxon>
        <taxon>Actinomycetota</taxon>
        <taxon>Actinomycetes</taxon>
        <taxon>Kineosporiales</taxon>
        <taxon>Kineosporiaceae</taxon>
        <taxon>Kineosporia</taxon>
    </lineage>
</organism>
<comment type="caution">
    <text evidence="1">The sequence shown here is derived from an EMBL/GenBank/DDBJ whole genome shotgun (WGS) entry which is preliminary data.</text>
</comment>
<name>A0A9X1NBY7_9ACTN</name>
<evidence type="ECO:0000313" key="2">
    <source>
        <dbReference type="Proteomes" id="UP001138997"/>
    </source>
</evidence>